<dbReference type="PANTHER" id="PTHR12558:SF13">
    <property type="entry name" value="CELL DIVISION CYCLE PROTEIN 27 HOMOLOG"/>
    <property type="match status" value="1"/>
</dbReference>
<dbReference type="InterPro" id="IPR019734">
    <property type="entry name" value="TPR_rpt"/>
</dbReference>
<dbReference type="EMBL" id="UOGE01000063">
    <property type="protein sequence ID" value="VAX21061.1"/>
    <property type="molecule type" value="Genomic_DNA"/>
</dbReference>
<dbReference type="Gene3D" id="3.40.50.2300">
    <property type="match status" value="1"/>
</dbReference>
<evidence type="ECO:0000313" key="1">
    <source>
        <dbReference type="EMBL" id="VAX21061.1"/>
    </source>
</evidence>
<dbReference type="PANTHER" id="PTHR12558">
    <property type="entry name" value="CELL DIVISION CYCLE 16,23,27"/>
    <property type="match status" value="1"/>
</dbReference>
<organism evidence="1">
    <name type="scientific">hydrothermal vent metagenome</name>
    <dbReference type="NCBI Taxonomy" id="652676"/>
    <lineage>
        <taxon>unclassified sequences</taxon>
        <taxon>metagenomes</taxon>
        <taxon>ecological metagenomes</taxon>
    </lineage>
</organism>
<dbReference type="SUPFAM" id="SSF48452">
    <property type="entry name" value="TPR-like"/>
    <property type="match status" value="1"/>
</dbReference>
<dbReference type="PROSITE" id="PS50005">
    <property type="entry name" value="TPR"/>
    <property type="match status" value="4"/>
</dbReference>
<name>A0A3B1C2U6_9ZZZZ</name>
<dbReference type="InterPro" id="IPR011006">
    <property type="entry name" value="CheY-like_superfamily"/>
</dbReference>
<gene>
    <name evidence="1" type="ORF">MNBD_NITROSPINAE02-488</name>
</gene>
<reference evidence="1" key="1">
    <citation type="submission" date="2018-06" db="EMBL/GenBank/DDBJ databases">
        <authorList>
            <person name="Zhirakovskaya E."/>
        </authorList>
    </citation>
    <scope>NUCLEOTIDE SEQUENCE</scope>
</reference>
<dbReference type="Gene3D" id="1.25.40.10">
    <property type="entry name" value="Tetratricopeptide repeat domain"/>
    <property type="match status" value="1"/>
</dbReference>
<dbReference type="SUPFAM" id="SSF52172">
    <property type="entry name" value="CheY-like"/>
    <property type="match status" value="1"/>
</dbReference>
<dbReference type="Pfam" id="PF14559">
    <property type="entry name" value="TPR_19"/>
    <property type="match status" value="1"/>
</dbReference>
<dbReference type="InterPro" id="IPR011990">
    <property type="entry name" value="TPR-like_helical_dom_sf"/>
</dbReference>
<dbReference type="PROSITE" id="PS50293">
    <property type="entry name" value="TPR_REGION"/>
    <property type="match status" value="1"/>
</dbReference>
<proteinExistence type="predicted"/>
<dbReference type="Pfam" id="PF13432">
    <property type="entry name" value="TPR_16"/>
    <property type="match status" value="2"/>
</dbReference>
<protein>
    <submittedName>
        <fullName evidence="1">Uncharacterized protein</fullName>
    </submittedName>
</protein>
<dbReference type="AlphaFoldDB" id="A0A3B1C2U6"/>
<dbReference type="SMART" id="SM00028">
    <property type="entry name" value="TPR"/>
    <property type="match status" value="6"/>
</dbReference>
<accession>A0A3B1C2U6</accession>
<sequence length="363" mass="40667">MDDKEVAALFARHAKIRLTIIEDSKQERRQIKNSFRENKITNILECDDYDEAWEKLQLSSTSVLIFKVSDKDGEDFLNQIIESTRFRKTPLIIFTTKIGEYPKLYSTAEVIAEWVEAPINALKVEKALVRTLQNGVVEKSLVGSENISLEYFTAGVAALAKGDFGKAKESFRMALKESPGFFEAYVKMAETLVALGENQTAKRVLERALKISGNNPGALLIKCDLAVKMEEKDKAIETLDNAVGKRPDDLKFIIDVGNIALKKGWADEAVKYFEMAKSIDPNLLHVYNRLGIAHSRAGRFDKAVEMYESALRLDDKDAGIHFNIGMAHHRKGDDAAALGFFKAAAKMDPDIQEAKDWIEKLSS</sequence>